<dbReference type="RefSeq" id="WP_003635189.1">
    <property type="nucleotide sequence ID" value="NC_013861.1"/>
</dbReference>
<organism evidence="11 12">
    <name type="scientific">Legionella longbeachae serogroup 1 (strain NSW150)</name>
    <dbReference type="NCBI Taxonomy" id="661367"/>
    <lineage>
        <taxon>Bacteria</taxon>
        <taxon>Pseudomonadati</taxon>
        <taxon>Pseudomonadota</taxon>
        <taxon>Gammaproteobacteria</taxon>
        <taxon>Legionellales</taxon>
        <taxon>Legionellaceae</taxon>
        <taxon>Legionella</taxon>
    </lineage>
</organism>
<comment type="pathway">
    <text evidence="2 7 8">Cell wall biogenesis; peptidoglycan biosynthesis.</text>
</comment>
<feature type="domain" description="Mur ligase C-terminal" evidence="9">
    <location>
        <begin position="345"/>
        <end position="461"/>
    </location>
</feature>
<dbReference type="GO" id="GO:0009252">
    <property type="term" value="P:peptidoglycan biosynthetic process"/>
    <property type="evidence" value="ECO:0007669"/>
    <property type="project" value="UniProtKB-UniRule"/>
</dbReference>
<comment type="similarity">
    <text evidence="7">Belongs to the MurCDEF family.</text>
</comment>
<dbReference type="InterPro" id="IPR004101">
    <property type="entry name" value="Mur_ligase_C"/>
</dbReference>
<dbReference type="GO" id="GO:0008360">
    <property type="term" value="P:regulation of cell shape"/>
    <property type="evidence" value="ECO:0007669"/>
    <property type="project" value="UniProtKB-KW"/>
</dbReference>
<dbReference type="eggNOG" id="COG0771">
    <property type="taxonomic scope" value="Bacteria"/>
</dbReference>
<comment type="catalytic activity">
    <reaction evidence="7 8">
        <text>UDP-N-acetyl-alpha-D-muramoyl-L-alanine + D-glutamate + ATP = UDP-N-acetyl-alpha-D-muramoyl-L-alanyl-D-glutamate + ADP + phosphate + H(+)</text>
        <dbReference type="Rhea" id="RHEA:16429"/>
        <dbReference type="ChEBI" id="CHEBI:15378"/>
        <dbReference type="ChEBI" id="CHEBI:29986"/>
        <dbReference type="ChEBI" id="CHEBI:30616"/>
        <dbReference type="ChEBI" id="CHEBI:43474"/>
        <dbReference type="ChEBI" id="CHEBI:83898"/>
        <dbReference type="ChEBI" id="CHEBI:83900"/>
        <dbReference type="ChEBI" id="CHEBI:456216"/>
        <dbReference type="EC" id="6.3.2.9"/>
    </reaction>
</comment>
<dbReference type="PANTHER" id="PTHR43692">
    <property type="entry name" value="UDP-N-ACETYLMURAMOYLALANINE--D-GLUTAMATE LIGASE"/>
    <property type="match status" value="1"/>
</dbReference>
<keyword evidence="7 8" id="KW-0133">Cell shape</keyword>
<keyword evidence="5 7" id="KW-0547">Nucleotide-binding</keyword>
<dbReference type="STRING" id="661367.LLO_2758"/>
<evidence type="ECO:0000259" key="10">
    <source>
        <dbReference type="Pfam" id="PF08245"/>
    </source>
</evidence>
<reference evidence="11 12" key="1">
    <citation type="journal article" date="2010" name="PLoS Genet.">
        <title>Analysis of the Legionella longbeachae genome and transcriptome uncovers unique strategies to cause Legionnaires' disease.</title>
        <authorList>
            <person name="Cazalet C."/>
            <person name="Gomez-Valero L."/>
            <person name="Rusniok C."/>
            <person name="Lomma M."/>
            <person name="Dervins-Ravault D."/>
            <person name="Newton H."/>
            <person name="Sansom F."/>
            <person name="Jarraud S."/>
            <person name="Zidane N."/>
            <person name="Ma L."/>
            <person name="Bouchier C."/>
            <person name="Etienne J."/>
            <person name="Hartland E."/>
            <person name="Buchrieser C."/>
        </authorList>
    </citation>
    <scope>NUCLEOTIDE SEQUENCE [LARGE SCALE GENOMIC DNA]</scope>
    <source>
        <strain evidence="11 12">NSW150</strain>
    </source>
</reference>
<dbReference type="GO" id="GO:0005737">
    <property type="term" value="C:cytoplasm"/>
    <property type="evidence" value="ECO:0007669"/>
    <property type="project" value="UniProtKB-SubCell"/>
</dbReference>
<dbReference type="GO" id="GO:0051301">
    <property type="term" value="P:cell division"/>
    <property type="evidence" value="ECO:0007669"/>
    <property type="project" value="UniProtKB-KW"/>
</dbReference>
<dbReference type="SUPFAM" id="SSF51984">
    <property type="entry name" value="MurCD N-terminal domain"/>
    <property type="match status" value="1"/>
</dbReference>
<protein>
    <recommendedName>
        <fullName evidence="7 8">UDP-N-acetylmuramoylalanine--D-glutamate ligase</fullName>
        <ecNumber evidence="7 8">6.3.2.9</ecNumber>
    </recommendedName>
    <alternativeName>
        <fullName evidence="7">D-glutamic acid-adding enzyme</fullName>
    </alternativeName>
    <alternativeName>
        <fullName evidence="7">UDP-N-acetylmuramoyl-L-alanyl-D-glutamate synthetase</fullName>
    </alternativeName>
</protein>
<keyword evidence="12" id="KW-1185">Reference proteome</keyword>
<evidence type="ECO:0000256" key="5">
    <source>
        <dbReference type="ARBA" id="ARBA00022741"/>
    </source>
</evidence>
<dbReference type="PANTHER" id="PTHR43692:SF1">
    <property type="entry name" value="UDP-N-ACETYLMURAMOYLALANINE--D-GLUTAMATE LIGASE"/>
    <property type="match status" value="1"/>
</dbReference>
<comment type="subcellular location">
    <subcellularLocation>
        <location evidence="1 7 8">Cytoplasm</location>
    </subcellularLocation>
</comment>
<dbReference type="KEGG" id="llo:LLO_2758"/>
<evidence type="ECO:0000256" key="3">
    <source>
        <dbReference type="ARBA" id="ARBA00022490"/>
    </source>
</evidence>
<accession>D3HL70</accession>
<comment type="function">
    <text evidence="7 8">Cell wall formation. Catalyzes the addition of glutamate to the nucleotide precursor UDP-N-acetylmuramoyl-L-alanine (UMA).</text>
</comment>
<keyword evidence="7 8" id="KW-0131">Cell cycle</keyword>
<dbReference type="GeneID" id="40926955"/>
<dbReference type="AlphaFoldDB" id="D3HL70"/>
<evidence type="ECO:0000313" key="11">
    <source>
        <dbReference type="EMBL" id="CBJ13189.1"/>
    </source>
</evidence>
<dbReference type="HOGENOM" id="CLU_032540_1_0_6"/>
<dbReference type="GO" id="GO:0071555">
    <property type="term" value="P:cell wall organization"/>
    <property type="evidence" value="ECO:0007669"/>
    <property type="project" value="UniProtKB-KW"/>
</dbReference>
<dbReference type="Pfam" id="PF08245">
    <property type="entry name" value="Mur_ligase_M"/>
    <property type="match status" value="1"/>
</dbReference>
<evidence type="ECO:0000256" key="6">
    <source>
        <dbReference type="ARBA" id="ARBA00022840"/>
    </source>
</evidence>
<dbReference type="Proteomes" id="UP000001060">
    <property type="component" value="Chromosome"/>
</dbReference>
<dbReference type="UniPathway" id="UPA00219"/>
<dbReference type="Gene3D" id="3.40.50.720">
    <property type="entry name" value="NAD(P)-binding Rossmann-like Domain"/>
    <property type="match status" value="1"/>
</dbReference>
<keyword evidence="7 8" id="KW-0573">Peptidoglycan synthesis</keyword>
<feature type="binding site" evidence="7">
    <location>
        <begin position="112"/>
        <end position="118"/>
    </location>
    <ligand>
        <name>ATP</name>
        <dbReference type="ChEBI" id="CHEBI:30616"/>
    </ligand>
</feature>
<dbReference type="SUPFAM" id="SSF53244">
    <property type="entry name" value="MurD-like peptide ligases, peptide-binding domain"/>
    <property type="match status" value="1"/>
</dbReference>
<dbReference type="GO" id="GO:0008764">
    <property type="term" value="F:UDP-N-acetylmuramoylalanine-D-glutamate ligase activity"/>
    <property type="evidence" value="ECO:0007669"/>
    <property type="project" value="UniProtKB-UniRule"/>
</dbReference>
<keyword evidence="7 8" id="KW-0961">Cell wall biogenesis/degradation</keyword>
<keyword evidence="4 7" id="KW-0436">Ligase</keyword>
<dbReference type="Gene3D" id="3.90.190.20">
    <property type="entry name" value="Mur ligase, C-terminal domain"/>
    <property type="match status" value="1"/>
</dbReference>
<dbReference type="InterPro" id="IPR036565">
    <property type="entry name" value="Mur-like_cat_sf"/>
</dbReference>
<dbReference type="Pfam" id="PF21799">
    <property type="entry name" value="MurD-like_N"/>
    <property type="match status" value="1"/>
</dbReference>
<dbReference type="InterPro" id="IPR005762">
    <property type="entry name" value="MurD"/>
</dbReference>
<evidence type="ECO:0000259" key="9">
    <source>
        <dbReference type="Pfam" id="PF02875"/>
    </source>
</evidence>
<keyword evidence="7 8" id="KW-0132">Cell division</keyword>
<dbReference type="SUPFAM" id="SSF53623">
    <property type="entry name" value="MurD-like peptide ligases, catalytic domain"/>
    <property type="match status" value="1"/>
</dbReference>
<evidence type="ECO:0000313" key="12">
    <source>
        <dbReference type="Proteomes" id="UP000001060"/>
    </source>
</evidence>
<keyword evidence="6 7" id="KW-0067">ATP-binding</keyword>
<dbReference type="HAMAP" id="MF_00639">
    <property type="entry name" value="MurD"/>
    <property type="match status" value="1"/>
</dbReference>
<evidence type="ECO:0000256" key="1">
    <source>
        <dbReference type="ARBA" id="ARBA00004496"/>
    </source>
</evidence>
<feature type="domain" description="Mur ligase central" evidence="10">
    <location>
        <begin position="110"/>
        <end position="322"/>
    </location>
</feature>
<dbReference type="Gene3D" id="3.40.1190.10">
    <property type="entry name" value="Mur-like, catalytic domain"/>
    <property type="match status" value="1"/>
</dbReference>
<proteinExistence type="inferred from homology"/>
<dbReference type="OrthoDB" id="9809796at2"/>
<sequence>MNPPLYLIAGLGKTGLSVARYLRRNNKPFIAFDTRAQAPGIAEFTREFPNVSLYIQNIPDEIIFQLSDIVASPGLSLDTPFLKKAMKAGVSIYGDIECLAREIHAPVIAITGTNGKSTVTTLVGEMAKAAGYKVAVAGNIGTPVLDMLNDEHQYDLWVLELSSFQLDLTYSLEPIAATILNVTPDHLDRHHTMEAYIQAKQRIYHKARVALFNRDDFYTVPMTSSHDDAKISQELSTNKTSSILREPLSHACSEREKEEIHLRGNVNRISFGKDAPEKNNWGLINQENKIYLAKGHTCFLPVESVLIKGVHNWFNALAACALADIAGITQQHIIEVLTTFTGLPHRCQWVRTLDGVDWINDSKGTNIGATISAINGIGGSMQGKIVLIAGGQGKGADFKELTQPIADFVRSIVLIGEDADKIEAALANVVPISRASSLDNAVEVAKLQAKPGDVVLLSPACASLDMFRDFNHRGEAFASLVNGL</sequence>
<dbReference type="InterPro" id="IPR013221">
    <property type="entry name" value="Mur_ligase_cen"/>
</dbReference>
<dbReference type="EC" id="6.3.2.9" evidence="7 8"/>
<keyword evidence="3 7" id="KW-0963">Cytoplasm</keyword>
<dbReference type="InterPro" id="IPR036615">
    <property type="entry name" value="Mur_ligase_C_dom_sf"/>
</dbReference>
<gene>
    <name evidence="7 11" type="primary">murD</name>
    <name evidence="11" type="ordered locus">LLO_2758</name>
</gene>
<name>D3HL70_LEGLN</name>
<evidence type="ECO:0000256" key="7">
    <source>
        <dbReference type="HAMAP-Rule" id="MF_00639"/>
    </source>
</evidence>
<evidence type="ECO:0000256" key="2">
    <source>
        <dbReference type="ARBA" id="ARBA00004752"/>
    </source>
</evidence>
<evidence type="ECO:0000256" key="4">
    <source>
        <dbReference type="ARBA" id="ARBA00022598"/>
    </source>
</evidence>
<dbReference type="Pfam" id="PF02875">
    <property type="entry name" value="Mur_ligase_C"/>
    <property type="match status" value="1"/>
</dbReference>
<evidence type="ECO:0000256" key="8">
    <source>
        <dbReference type="RuleBase" id="RU003664"/>
    </source>
</evidence>
<dbReference type="GO" id="GO:0005524">
    <property type="term" value="F:ATP binding"/>
    <property type="evidence" value="ECO:0007669"/>
    <property type="project" value="UniProtKB-UniRule"/>
</dbReference>
<dbReference type="EMBL" id="FN650140">
    <property type="protein sequence ID" value="CBJ13189.1"/>
    <property type="molecule type" value="Genomic_DNA"/>
</dbReference>
<dbReference type="NCBIfam" id="TIGR01087">
    <property type="entry name" value="murD"/>
    <property type="match status" value="1"/>
</dbReference>